<dbReference type="AlphaFoldDB" id="A0A6G1IN72"/>
<evidence type="ECO:0000313" key="1">
    <source>
        <dbReference type="EMBL" id="KAF2679595.1"/>
    </source>
</evidence>
<protein>
    <submittedName>
        <fullName evidence="1">Uncharacterized protein</fullName>
    </submittedName>
</protein>
<evidence type="ECO:0000313" key="2">
    <source>
        <dbReference type="Proteomes" id="UP000799291"/>
    </source>
</evidence>
<organism evidence="1 2">
    <name type="scientific">Lentithecium fluviatile CBS 122367</name>
    <dbReference type="NCBI Taxonomy" id="1168545"/>
    <lineage>
        <taxon>Eukaryota</taxon>
        <taxon>Fungi</taxon>
        <taxon>Dikarya</taxon>
        <taxon>Ascomycota</taxon>
        <taxon>Pezizomycotina</taxon>
        <taxon>Dothideomycetes</taxon>
        <taxon>Pleosporomycetidae</taxon>
        <taxon>Pleosporales</taxon>
        <taxon>Massarineae</taxon>
        <taxon>Lentitheciaceae</taxon>
        <taxon>Lentithecium</taxon>
    </lineage>
</organism>
<proteinExistence type="predicted"/>
<dbReference type="EMBL" id="MU005602">
    <property type="protein sequence ID" value="KAF2679595.1"/>
    <property type="molecule type" value="Genomic_DNA"/>
</dbReference>
<accession>A0A6G1IN72</accession>
<dbReference type="Proteomes" id="UP000799291">
    <property type="component" value="Unassembled WGS sequence"/>
</dbReference>
<keyword evidence="2" id="KW-1185">Reference proteome</keyword>
<name>A0A6G1IN72_9PLEO</name>
<sequence>MPVSQRIFECRSTQYFDPTYYYQGCHKRARDSRNSGMASWRLPHTYRCPRRDFVYLIWYRYRHLDIVIHSLAASLAVELAPSLYPHLVAAPTLPIHPSPMPSILINTPAMHPPQHLALSAQRPGSQPL</sequence>
<reference evidence="1" key="1">
    <citation type="journal article" date="2020" name="Stud. Mycol.">
        <title>101 Dothideomycetes genomes: a test case for predicting lifestyles and emergence of pathogens.</title>
        <authorList>
            <person name="Haridas S."/>
            <person name="Albert R."/>
            <person name="Binder M."/>
            <person name="Bloem J."/>
            <person name="Labutti K."/>
            <person name="Salamov A."/>
            <person name="Andreopoulos B."/>
            <person name="Baker S."/>
            <person name="Barry K."/>
            <person name="Bills G."/>
            <person name="Bluhm B."/>
            <person name="Cannon C."/>
            <person name="Castanera R."/>
            <person name="Culley D."/>
            <person name="Daum C."/>
            <person name="Ezra D."/>
            <person name="Gonzalez J."/>
            <person name="Henrissat B."/>
            <person name="Kuo A."/>
            <person name="Liang C."/>
            <person name="Lipzen A."/>
            <person name="Lutzoni F."/>
            <person name="Magnuson J."/>
            <person name="Mondo S."/>
            <person name="Nolan M."/>
            <person name="Ohm R."/>
            <person name="Pangilinan J."/>
            <person name="Park H.-J."/>
            <person name="Ramirez L."/>
            <person name="Alfaro M."/>
            <person name="Sun H."/>
            <person name="Tritt A."/>
            <person name="Yoshinaga Y."/>
            <person name="Zwiers L.-H."/>
            <person name="Turgeon B."/>
            <person name="Goodwin S."/>
            <person name="Spatafora J."/>
            <person name="Crous P."/>
            <person name="Grigoriev I."/>
        </authorList>
    </citation>
    <scope>NUCLEOTIDE SEQUENCE</scope>
    <source>
        <strain evidence="1">CBS 122367</strain>
    </source>
</reference>
<gene>
    <name evidence="1" type="ORF">K458DRAFT_490465</name>
</gene>